<sequence>MIRDLGVKTLEEIAAEQNVSIRSLKMIATRCGIKWKKERASNIKIDKNIALKAAVFSGKFSYKFNQGKLSVKQDKRHMIIIELNDITDLIFEIADIKNKIKLIQESEKMEVMGYGEKRNMADDH</sequence>
<protein>
    <submittedName>
        <fullName evidence="1">Uncharacterized protein</fullName>
    </submittedName>
</protein>
<proteinExistence type="predicted"/>
<dbReference type="KEGG" id="bacg:D2962_06045"/>
<dbReference type="RefSeq" id="WP_122014473.1">
    <property type="nucleotide sequence ID" value="NZ_CP033169.1"/>
</dbReference>
<keyword evidence="2" id="KW-1185">Reference proteome</keyword>
<evidence type="ECO:0000313" key="2">
    <source>
        <dbReference type="Proteomes" id="UP000280960"/>
    </source>
</evidence>
<dbReference type="Proteomes" id="UP000280960">
    <property type="component" value="Chromosome"/>
</dbReference>
<reference evidence="1 2" key="1">
    <citation type="submission" date="2018-10" db="EMBL/GenBank/DDBJ databases">
        <authorList>
            <person name="Zhang X."/>
        </authorList>
    </citation>
    <scope>NUCLEOTIDE SEQUENCE [LARGE SCALE GENOMIC DNA]</scope>
    <source>
        <strain evidence="1 2">SK-G1</strain>
    </source>
</reference>
<dbReference type="AlphaFoldDB" id="A0A3G2R543"/>
<gene>
    <name evidence="1" type="ORF">D2962_06045</name>
</gene>
<evidence type="ECO:0000313" key="1">
    <source>
        <dbReference type="EMBL" id="AYO30238.1"/>
    </source>
</evidence>
<name>A0A3G2R543_9FIRM</name>
<organism evidence="1 2">
    <name type="scientific">Biomaibacter acetigenes</name>
    <dbReference type="NCBI Taxonomy" id="2316383"/>
    <lineage>
        <taxon>Bacteria</taxon>
        <taxon>Bacillati</taxon>
        <taxon>Bacillota</taxon>
        <taxon>Clostridia</taxon>
        <taxon>Thermosediminibacterales</taxon>
        <taxon>Tepidanaerobacteraceae</taxon>
        <taxon>Biomaibacter</taxon>
    </lineage>
</organism>
<dbReference type="EMBL" id="CP033169">
    <property type="protein sequence ID" value="AYO30238.1"/>
    <property type="molecule type" value="Genomic_DNA"/>
</dbReference>
<accession>A0A3G2R543</accession>